<feature type="compositionally biased region" description="Polar residues" evidence="1">
    <location>
        <begin position="11"/>
        <end position="27"/>
    </location>
</feature>
<dbReference type="KEGG" id="epa:110251797"/>
<reference evidence="2" key="1">
    <citation type="submission" date="2022-11" db="UniProtKB">
        <authorList>
            <consortium name="EnsemblMetazoa"/>
        </authorList>
    </citation>
    <scope>IDENTIFICATION</scope>
</reference>
<sequence>MANSEGAGRQPQFTNTQYEIPSWQTPWSKPWYQRTDSEKGDTPSRYKYNDRGHLSDCTCVNCEEDLEKAFSPNVDTTRQSVSDIPRDRHKDVNIQVHLEDLDITNGGEESSTSAQVTAPKKVFLLSDLAEVTPASSNNSITTTETFSTSNDRASSQDSTPTMTASMTHDSIMEVFGNFGAIEAISQQTQDIQTRVHNFSGTSNTQEYKTMRDLLLALMRELSRIHSNVEWFAISKNMALEAIKNTLVILEQKAKQEEQS</sequence>
<dbReference type="InterPro" id="IPR036533">
    <property type="entry name" value="BAG_dom_sf"/>
</dbReference>
<proteinExistence type="predicted"/>
<dbReference type="Gene3D" id="1.20.58.120">
    <property type="entry name" value="BAG domain"/>
    <property type="match status" value="1"/>
</dbReference>
<dbReference type="RefSeq" id="XP_020914197.1">
    <property type="nucleotide sequence ID" value="XM_021058538.2"/>
</dbReference>
<organism evidence="2 3">
    <name type="scientific">Exaiptasia diaphana</name>
    <name type="common">Tropical sea anemone</name>
    <name type="synonym">Aiptasia pulchella</name>
    <dbReference type="NCBI Taxonomy" id="2652724"/>
    <lineage>
        <taxon>Eukaryota</taxon>
        <taxon>Metazoa</taxon>
        <taxon>Cnidaria</taxon>
        <taxon>Anthozoa</taxon>
        <taxon>Hexacorallia</taxon>
        <taxon>Actiniaria</taxon>
        <taxon>Aiptasiidae</taxon>
        <taxon>Exaiptasia</taxon>
    </lineage>
</organism>
<feature type="region of interest" description="Disordered" evidence="1">
    <location>
        <begin position="135"/>
        <end position="163"/>
    </location>
</feature>
<evidence type="ECO:0000256" key="1">
    <source>
        <dbReference type="SAM" id="MobiDB-lite"/>
    </source>
</evidence>
<protein>
    <submittedName>
        <fullName evidence="2">Uncharacterized protein</fullName>
    </submittedName>
</protein>
<dbReference type="GeneID" id="110251797"/>
<dbReference type="GO" id="GO:0051087">
    <property type="term" value="F:protein-folding chaperone binding"/>
    <property type="evidence" value="ECO:0007669"/>
    <property type="project" value="InterPro"/>
</dbReference>
<dbReference type="EnsemblMetazoa" id="XM_021058538.2">
    <property type="protein sequence ID" value="XP_020914197.1"/>
    <property type="gene ID" value="LOC110251797"/>
</dbReference>
<name>A0A913Y4Y6_EXADI</name>
<evidence type="ECO:0000313" key="2">
    <source>
        <dbReference type="EnsemblMetazoa" id="XP_020914197.1"/>
    </source>
</evidence>
<accession>A0A913Y4Y6</accession>
<dbReference type="Proteomes" id="UP000887567">
    <property type="component" value="Unplaced"/>
</dbReference>
<dbReference type="OrthoDB" id="333905at2759"/>
<keyword evidence="3" id="KW-1185">Reference proteome</keyword>
<dbReference type="AlphaFoldDB" id="A0A913Y4Y6"/>
<feature type="region of interest" description="Disordered" evidence="1">
    <location>
        <begin position="1"/>
        <end position="42"/>
    </location>
</feature>
<dbReference type="OMA" id="WNKPWYQ"/>
<evidence type="ECO:0000313" key="3">
    <source>
        <dbReference type="Proteomes" id="UP000887567"/>
    </source>
</evidence>